<keyword evidence="3" id="KW-0812">Transmembrane</keyword>
<feature type="transmembrane region" description="Helical" evidence="3">
    <location>
        <begin position="7"/>
        <end position="28"/>
    </location>
</feature>
<keyword evidence="2 5" id="KW-0808">Transferase</keyword>
<evidence type="ECO:0000256" key="3">
    <source>
        <dbReference type="SAM" id="Phobius"/>
    </source>
</evidence>
<dbReference type="KEGG" id="naer:MJ1_0154"/>
<feature type="transmembrane region" description="Helical" evidence="3">
    <location>
        <begin position="349"/>
        <end position="369"/>
    </location>
</feature>
<feature type="transmembrane region" description="Helical" evidence="3">
    <location>
        <begin position="284"/>
        <end position="304"/>
    </location>
</feature>
<dbReference type="GeneID" id="74568106"/>
<dbReference type="CDD" id="cd06423">
    <property type="entry name" value="CESA_like"/>
    <property type="match status" value="1"/>
</dbReference>
<evidence type="ECO:0000313" key="6">
    <source>
        <dbReference type="Proteomes" id="UP001055553"/>
    </source>
</evidence>
<dbReference type="Proteomes" id="UP001055553">
    <property type="component" value="Chromosome"/>
</dbReference>
<dbReference type="AlphaFoldDB" id="A0A915SCE9"/>
<gene>
    <name evidence="5" type="ORF">MJ1_0154</name>
</gene>
<dbReference type="EMBL" id="AP019769">
    <property type="protein sequence ID" value="BBL45328.1"/>
    <property type="molecule type" value="Genomic_DNA"/>
</dbReference>
<keyword evidence="6" id="KW-1185">Reference proteome</keyword>
<name>A0A915SCE9_9ARCH</name>
<proteinExistence type="predicted"/>
<evidence type="ECO:0000256" key="2">
    <source>
        <dbReference type="ARBA" id="ARBA00022679"/>
    </source>
</evidence>
<dbReference type="Pfam" id="PF00535">
    <property type="entry name" value="Glycos_transf_2"/>
    <property type="match status" value="1"/>
</dbReference>
<dbReference type="Gene3D" id="3.90.550.10">
    <property type="entry name" value="Spore Coat Polysaccharide Biosynthesis Protein SpsA, Chain A"/>
    <property type="match status" value="1"/>
</dbReference>
<dbReference type="PANTHER" id="PTHR43630:SF1">
    <property type="entry name" value="POLY-BETA-1,6-N-ACETYL-D-GLUCOSAMINE SYNTHASE"/>
    <property type="match status" value="1"/>
</dbReference>
<dbReference type="InterPro" id="IPR001173">
    <property type="entry name" value="Glyco_trans_2-like"/>
</dbReference>
<evidence type="ECO:0000259" key="4">
    <source>
        <dbReference type="Pfam" id="PF00535"/>
    </source>
</evidence>
<reference evidence="6" key="1">
    <citation type="journal article" date="2022" name="Int. J. Syst. Evol. Microbiol.">
        <title>Nanobdella aerobiophila gen. nov., sp. nov., a thermoacidophilic, obligate ectosymbiotic archaeon, and proposal of Nanobdellaceae fam. nov., Nanobdellales ord. nov. and Nanobdellia class. nov.</title>
        <authorList>
            <person name="Kato S."/>
            <person name="Ogasawara A."/>
            <person name="Itoh T."/>
            <person name="Sakai H.D."/>
            <person name="Shimizu M."/>
            <person name="Yuki M."/>
            <person name="Kaneko M."/>
            <person name="Takashina T."/>
            <person name="Ohkuma M."/>
        </authorList>
    </citation>
    <scope>NUCLEOTIDE SEQUENCE [LARGE SCALE GENOMIC DNA]</scope>
    <source>
        <strain evidence="6">MJ1</strain>
    </source>
</reference>
<evidence type="ECO:0000313" key="5">
    <source>
        <dbReference type="EMBL" id="BBL45328.1"/>
    </source>
</evidence>
<dbReference type="PANTHER" id="PTHR43630">
    <property type="entry name" value="POLY-BETA-1,6-N-ACETYL-D-GLUCOSAMINE SYNTHASE"/>
    <property type="match status" value="1"/>
</dbReference>
<sequence>MINIISFIILIIICIELLISFYTLIFLFNYHQDNIDTNIKDYPTVSIIVPAYNEEKNIKNTLDRLINLDYPKDKLNIIVVDDGSIDNTYNIAKEYEKYHIVKVYRKENSGKSSAINFGIKNSNSEYIVVLDADSIPGKDSLKKMIKYFYFYDVDIVIPSVQVNKTDNIIQKYQYIDYVVYNFSRISLDSMESLFIAPGPFSVFKKEVFDKIGLFDEKNITEDMEIALRAQKNGFKIKYCPESIIYTEPPDTFIKLLRQRSRWYLGFIENFNKYRDIENEYLREIGFGISITLQFIIPVAFFIILYTYLYQLYNFFIYLSLINYNIFYIFQNYSFNINTYIFELFSTNLIILYLFSLLLLINFLLFLSFYHKIDKSRSFRSLIFYSIIYLFLSLYFNAIFIIVSFYYKLFGRKLKWGGLEWNNSLINRLINR</sequence>
<feature type="transmembrane region" description="Helical" evidence="3">
    <location>
        <begin position="381"/>
        <end position="406"/>
    </location>
</feature>
<dbReference type="SUPFAM" id="SSF53448">
    <property type="entry name" value="Nucleotide-diphospho-sugar transferases"/>
    <property type="match status" value="1"/>
</dbReference>
<keyword evidence="3" id="KW-0472">Membrane</keyword>
<dbReference type="RefSeq" id="WP_258393367.1">
    <property type="nucleotide sequence ID" value="NZ_AP019769.1"/>
</dbReference>
<keyword evidence="1" id="KW-0328">Glycosyltransferase</keyword>
<protein>
    <submittedName>
        <fullName evidence="5">Glycosyl transferase</fullName>
    </submittedName>
</protein>
<organism evidence="5 6">
    <name type="scientific">Nanobdella aerobiophila</name>
    <dbReference type="NCBI Taxonomy" id="2586965"/>
    <lineage>
        <taxon>Archaea</taxon>
        <taxon>Nanobdellota</taxon>
        <taxon>Nanobdellia</taxon>
        <taxon>Nanobdellales</taxon>
        <taxon>Nanobdellaceae</taxon>
        <taxon>Nanobdella</taxon>
    </lineage>
</organism>
<feature type="domain" description="Glycosyltransferase 2-like" evidence="4">
    <location>
        <begin position="46"/>
        <end position="212"/>
    </location>
</feature>
<dbReference type="GO" id="GO:0016757">
    <property type="term" value="F:glycosyltransferase activity"/>
    <property type="evidence" value="ECO:0007669"/>
    <property type="project" value="UniProtKB-KW"/>
</dbReference>
<accession>A0A915SCE9</accession>
<dbReference type="InterPro" id="IPR029044">
    <property type="entry name" value="Nucleotide-diphossugar_trans"/>
</dbReference>
<feature type="transmembrane region" description="Helical" evidence="3">
    <location>
        <begin position="311"/>
        <end position="329"/>
    </location>
</feature>
<keyword evidence="3" id="KW-1133">Transmembrane helix</keyword>
<evidence type="ECO:0000256" key="1">
    <source>
        <dbReference type="ARBA" id="ARBA00022676"/>
    </source>
</evidence>